<evidence type="ECO:0000256" key="1">
    <source>
        <dbReference type="SAM" id="MobiDB-lite"/>
    </source>
</evidence>
<reference evidence="2" key="1">
    <citation type="submission" date="2020-05" db="EMBL/GenBank/DDBJ databases">
        <authorList>
            <person name="Chiriac C."/>
            <person name="Salcher M."/>
            <person name="Ghai R."/>
            <person name="Kavagutti S V."/>
        </authorList>
    </citation>
    <scope>NUCLEOTIDE SEQUENCE</scope>
</reference>
<feature type="region of interest" description="Disordered" evidence="1">
    <location>
        <begin position="1"/>
        <end position="36"/>
    </location>
</feature>
<accession>A0A6J5QSJ7</accession>
<sequence length="242" mass="27020">MPFNEFEDDEQEFQPVVRKKPSQATGNTEVTRKPRPAIVLEEDGESAPKARKVVRSGWSGVDSVKTGGTDYAVRLKLSEETQIIKFIGDAPYASYGQHWLERSGQKSFVCIGEDCPLCKAGNRPSKRHAFNVALLTEGEDTVLRSLEVGPRVIDQLKNFHNSERTGPLDKHYWAISRTGKGATSSTLLQMVKAADLEEWNLSAITEAEAIEFNETAYNEDIIQVPTKRDLMQIASEELGYDN</sequence>
<dbReference type="EMBL" id="LR797078">
    <property type="protein sequence ID" value="CAB4185477.1"/>
    <property type="molecule type" value="Genomic_DNA"/>
</dbReference>
<gene>
    <name evidence="2" type="ORF">UFOVP1130_60</name>
</gene>
<protein>
    <submittedName>
        <fullName evidence="2">Uncharacterized protein</fullName>
    </submittedName>
</protein>
<name>A0A6J5QSJ7_9CAUD</name>
<proteinExistence type="predicted"/>
<feature type="compositionally biased region" description="Acidic residues" evidence="1">
    <location>
        <begin position="1"/>
        <end position="12"/>
    </location>
</feature>
<organism evidence="2">
    <name type="scientific">uncultured Caudovirales phage</name>
    <dbReference type="NCBI Taxonomy" id="2100421"/>
    <lineage>
        <taxon>Viruses</taxon>
        <taxon>Duplodnaviria</taxon>
        <taxon>Heunggongvirae</taxon>
        <taxon>Uroviricota</taxon>
        <taxon>Caudoviricetes</taxon>
        <taxon>Peduoviridae</taxon>
        <taxon>Maltschvirus</taxon>
        <taxon>Maltschvirus maltsch</taxon>
    </lineage>
</organism>
<evidence type="ECO:0000313" key="2">
    <source>
        <dbReference type="EMBL" id="CAB4185477.1"/>
    </source>
</evidence>